<dbReference type="InterPro" id="IPR036249">
    <property type="entry name" value="Thioredoxin-like_sf"/>
</dbReference>
<evidence type="ECO:0000313" key="2">
    <source>
        <dbReference type="EMBL" id="KAG0255127.1"/>
    </source>
</evidence>
<dbReference type="EMBL" id="JAAAJB010000477">
    <property type="protein sequence ID" value="KAG0255127.1"/>
    <property type="molecule type" value="Genomic_DNA"/>
</dbReference>
<dbReference type="AlphaFoldDB" id="A0A9P6PWE0"/>
<dbReference type="GO" id="GO:0005737">
    <property type="term" value="C:cytoplasm"/>
    <property type="evidence" value="ECO:0007669"/>
    <property type="project" value="TreeGrafter"/>
</dbReference>
<name>A0A9P6PWE0_9FUNG</name>
<dbReference type="PANTHER" id="PTHR45694:SF18">
    <property type="entry name" value="GLUTAREDOXIN-1-RELATED"/>
    <property type="match status" value="1"/>
</dbReference>
<dbReference type="PRINTS" id="PR00160">
    <property type="entry name" value="GLUTAREDOXIN"/>
</dbReference>
<dbReference type="InterPro" id="IPR014025">
    <property type="entry name" value="Glutaredoxin_subgr"/>
</dbReference>
<protein>
    <recommendedName>
        <fullName evidence="1">Glutaredoxin domain-containing protein</fullName>
    </recommendedName>
</protein>
<dbReference type="InterPro" id="IPR002109">
    <property type="entry name" value="Glutaredoxin"/>
</dbReference>
<dbReference type="GO" id="GO:0034599">
    <property type="term" value="P:cellular response to oxidative stress"/>
    <property type="evidence" value="ECO:0007669"/>
    <property type="project" value="TreeGrafter"/>
</dbReference>
<organism evidence="2 3">
    <name type="scientific">Actinomortierella ambigua</name>
    <dbReference type="NCBI Taxonomy" id="1343610"/>
    <lineage>
        <taxon>Eukaryota</taxon>
        <taxon>Fungi</taxon>
        <taxon>Fungi incertae sedis</taxon>
        <taxon>Mucoromycota</taxon>
        <taxon>Mortierellomycotina</taxon>
        <taxon>Mortierellomycetes</taxon>
        <taxon>Mortierellales</taxon>
        <taxon>Mortierellaceae</taxon>
        <taxon>Actinomortierella</taxon>
    </lineage>
</organism>
<gene>
    <name evidence="2" type="ORF">DFQ27_006417</name>
</gene>
<evidence type="ECO:0000259" key="1">
    <source>
        <dbReference type="Pfam" id="PF00462"/>
    </source>
</evidence>
<dbReference type="SUPFAM" id="SSF52833">
    <property type="entry name" value="Thioredoxin-like"/>
    <property type="match status" value="1"/>
</dbReference>
<feature type="domain" description="Glutaredoxin" evidence="1">
    <location>
        <begin position="16"/>
        <end position="76"/>
    </location>
</feature>
<dbReference type="CDD" id="cd03419">
    <property type="entry name" value="GRX_GRXh_1_2_like"/>
    <property type="match status" value="1"/>
</dbReference>
<dbReference type="Pfam" id="PF00462">
    <property type="entry name" value="Glutaredoxin"/>
    <property type="match status" value="1"/>
</dbReference>
<dbReference type="PROSITE" id="PS51354">
    <property type="entry name" value="GLUTAREDOXIN_2"/>
    <property type="match status" value="1"/>
</dbReference>
<accession>A0A9P6PWE0</accession>
<dbReference type="GO" id="GO:0015038">
    <property type="term" value="F:glutathione disulfide oxidoreductase activity"/>
    <property type="evidence" value="ECO:0007669"/>
    <property type="project" value="TreeGrafter"/>
</dbReference>
<dbReference type="NCBIfam" id="TIGR02180">
    <property type="entry name" value="GRX_euk"/>
    <property type="match status" value="1"/>
</dbReference>
<evidence type="ECO:0000313" key="3">
    <source>
        <dbReference type="Proteomes" id="UP000807716"/>
    </source>
</evidence>
<reference evidence="2" key="1">
    <citation type="journal article" date="2020" name="Fungal Divers.">
        <title>Resolving the Mortierellaceae phylogeny through synthesis of multi-gene phylogenetics and phylogenomics.</title>
        <authorList>
            <person name="Vandepol N."/>
            <person name="Liber J."/>
            <person name="Desiro A."/>
            <person name="Na H."/>
            <person name="Kennedy M."/>
            <person name="Barry K."/>
            <person name="Grigoriev I.V."/>
            <person name="Miller A.N."/>
            <person name="O'Donnell K."/>
            <person name="Stajich J.E."/>
            <person name="Bonito G."/>
        </authorList>
    </citation>
    <scope>NUCLEOTIDE SEQUENCE</scope>
    <source>
        <strain evidence="2">BC1065</strain>
    </source>
</reference>
<sequence length="102" mass="11317">MAPPNIKTLVDKLILMFFGKSYCPFCRQAKQLLTDKGLTFKIYEIDLQSEGADVQAYLLEKTGQRTVPNIFINGQHLGGHSDLVAASTSGKLDKMLQGRTEL</sequence>
<dbReference type="Gene3D" id="3.40.30.10">
    <property type="entry name" value="Glutaredoxin"/>
    <property type="match status" value="1"/>
</dbReference>
<dbReference type="InterPro" id="IPR011899">
    <property type="entry name" value="Glutaredoxin_euk/vir"/>
</dbReference>
<dbReference type="OrthoDB" id="418495at2759"/>
<keyword evidence="3" id="KW-1185">Reference proteome</keyword>
<comment type="caution">
    <text evidence="2">The sequence shown here is derived from an EMBL/GenBank/DDBJ whole genome shotgun (WGS) entry which is preliminary data.</text>
</comment>
<proteinExistence type="predicted"/>
<dbReference type="Proteomes" id="UP000807716">
    <property type="component" value="Unassembled WGS sequence"/>
</dbReference>
<dbReference type="PANTHER" id="PTHR45694">
    <property type="entry name" value="GLUTAREDOXIN 2"/>
    <property type="match status" value="1"/>
</dbReference>